<dbReference type="SUPFAM" id="SSF48726">
    <property type="entry name" value="Immunoglobulin"/>
    <property type="match status" value="1"/>
</dbReference>
<dbReference type="OrthoDB" id="8825892at2759"/>
<organism evidence="3 4">
    <name type="scientific">Araneus ventricosus</name>
    <name type="common">Orbweaver spider</name>
    <name type="synonym">Epeira ventricosa</name>
    <dbReference type="NCBI Taxonomy" id="182803"/>
    <lineage>
        <taxon>Eukaryota</taxon>
        <taxon>Metazoa</taxon>
        <taxon>Ecdysozoa</taxon>
        <taxon>Arthropoda</taxon>
        <taxon>Chelicerata</taxon>
        <taxon>Arachnida</taxon>
        <taxon>Araneae</taxon>
        <taxon>Araneomorphae</taxon>
        <taxon>Entelegynae</taxon>
        <taxon>Araneoidea</taxon>
        <taxon>Araneidae</taxon>
        <taxon>Araneus</taxon>
    </lineage>
</organism>
<dbReference type="EMBL" id="BGPR01001233">
    <property type="protein sequence ID" value="GBM48920.1"/>
    <property type="molecule type" value="Genomic_DNA"/>
</dbReference>
<dbReference type="Gene3D" id="2.60.40.10">
    <property type="entry name" value="Immunoglobulins"/>
    <property type="match status" value="1"/>
</dbReference>
<accession>A0A4Y2G5D5</accession>
<evidence type="ECO:0000313" key="4">
    <source>
        <dbReference type="Proteomes" id="UP000499080"/>
    </source>
</evidence>
<dbReference type="InterPro" id="IPR013783">
    <property type="entry name" value="Ig-like_fold"/>
</dbReference>
<evidence type="ECO:0000259" key="2">
    <source>
        <dbReference type="PROSITE" id="PS50835"/>
    </source>
</evidence>
<comment type="caution">
    <text evidence="3">The sequence shown here is derived from an EMBL/GenBank/DDBJ whole genome shotgun (WGS) entry which is preliminary data.</text>
</comment>
<sequence length="172" mass="18642">MRTPGVTLRTRGVRVPLGLLEGPVEVRVPLGLLEGQVGVHVPLELLEGPVWVYVTLGLLEGPVGVRVPPGKPEIRDNLGKNVQGVIRTYNEGDSLYLICESQGGKPPPALSWWRGPALIDDTFEVVTSSFLVRNELQLEALTRRDLMAELTCQASNNNVSAPVKSSVSLDLN</sequence>
<dbReference type="PANTHER" id="PTHR23278:SF19">
    <property type="entry name" value="OBSCURIN"/>
    <property type="match status" value="1"/>
</dbReference>
<dbReference type="AlphaFoldDB" id="A0A4Y2G5D5"/>
<feature type="non-terminal residue" evidence="3">
    <location>
        <position position="172"/>
    </location>
</feature>
<proteinExistence type="predicted"/>
<dbReference type="PANTHER" id="PTHR23278">
    <property type="entry name" value="SIDESTEP PROTEIN"/>
    <property type="match status" value="1"/>
</dbReference>
<dbReference type="Pfam" id="PF08205">
    <property type="entry name" value="C2-set_2"/>
    <property type="match status" value="1"/>
</dbReference>
<gene>
    <name evidence="3" type="ORF">AVEN_18422_1</name>
</gene>
<protein>
    <recommendedName>
        <fullName evidence="2">Ig-like domain-containing protein</fullName>
    </recommendedName>
</protein>
<dbReference type="InterPro" id="IPR036179">
    <property type="entry name" value="Ig-like_dom_sf"/>
</dbReference>
<keyword evidence="4" id="KW-1185">Reference proteome</keyword>
<dbReference type="Proteomes" id="UP000499080">
    <property type="component" value="Unassembled WGS sequence"/>
</dbReference>
<dbReference type="InterPro" id="IPR013162">
    <property type="entry name" value="CD80_C2-set"/>
</dbReference>
<evidence type="ECO:0000313" key="3">
    <source>
        <dbReference type="EMBL" id="GBM48920.1"/>
    </source>
</evidence>
<keyword evidence="1" id="KW-1015">Disulfide bond</keyword>
<dbReference type="InterPro" id="IPR007110">
    <property type="entry name" value="Ig-like_dom"/>
</dbReference>
<feature type="domain" description="Ig-like" evidence="2">
    <location>
        <begin position="72"/>
        <end position="168"/>
    </location>
</feature>
<reference evidence="3 4" key="1">
    <citation type="journal article" date="2019" name="Sci. Rep.">
        <title>Orb-weaving spider Araneus ventricosus genome elucidates the spidroin gene catalogue.</title>
        <authorList>
            <person name="Kono N."/>
            <person name="Nakamura H."/>
            <person name="Ohtoshi R."/>
            <person name="Moran D.A.P."/>
            <person name="Shinohara A."/>
            <person name="Yoshida Y."/>
            <person name="Fujiwara M."/>
            <person name="Mori M."/>
            <person name="Tomita M."/>
            <person name="Arakawa K."/>
        </authorList>
    </citation>
    <scope>NUCLEOTIDE SEQUENCE [LARGE SCALE GENOMIC DNA]</scope>
</reference>
<dbReference type="PROSITE" id="PS50835">
    <property type="entry name" value="IG_LIKE"/>
    <property type="match status" value="1"/>
</dbReference>
<evidence type="ECO:0000256" key="1">
    <source>
        <dbReference type="ARBA" id="ARBA00023157"/>
    </source>
</evidence>
<name>A0A4Y2G5D5_ARAVE</name>